<reference evidence="2 3" key="1">
    <citation type="submission" date="2016-10" db="EMBL/GenBank/DDBJ databases">
        <authorList>
            <person name="de Groot N.N."/>
        </authorList>
    </citation>
    <scope>NUCLEOTIDE SEQUENCE [LARGE SCALE GENOMIC DNA]</scope>
    <source>
        <strain evidence="2 3">DSM 15269</strain>
    </source>
</reference>
<keyword evidence="3" id="KW-1185">Reference proteome</keyword>
<protein>
    <recommendedName>
        <fullName evidence="1">PatA-like N-terminal domain-containing protein</fullName>
    </recommendedName>
</protein>
<dbReference type="AlphaFoldDB" id="A0A1H0A037"/>
<evidence type="ECO:0000259" key="1">
    <source>
        <dbReference type="Pfam" id="PF14332"/>
    </source>
</evidence>
<dbReference type="PANTHER" id="PTHR36304:SF4">
    <property type="entry name" value="DUF4388 DOMAIN-CONTAINING PROTEIN"/>
    <property type="match status" value="1"/>
</dbReference>
<proteinExistence type="predicted"/>
<dbReference type="RefSeq" id="WP_092062077.1">
    <property type="nucleotide sequence ID" value="NZ_FNIN01000001.1"/>
</dbReference>
<evidence type="ECO:0000313" key="2">
    <source>
        <dbReference type="EMBL" id="SDN26501.1"/>
    </source>
</evidence>
<accession>A0A1H0A037</accession>
<dbReference type="OrthoDB" id="5393715at2"/>
<dbReference type="STRING" id="206665.SAMN04488516_101222"/>
<organism evidence="2 3">
    <name type="scientific">Desulfonauticus submarinus</name>
    <dbReference type="NCBI Taxonomy" id="206665"/>
    <lineage>
        <taxon>Bacteria</taxon>
        <taxon>Pseudomonadati</taxon>
        <taxon>Thermodesulfobacteriota</taxon>
        <taxon>Desulfovibrionia</taxon>
        <taxon>Desulfovibrionales</taxon>
        <taxon>Desulfonauticaceae</taxon>
        <taxon>Desulfonauticus</taxon>
    </lineage>
</organism>
<sequence>MLRGKLKDISLISLIQMFYQDGKSGKLTIHQDNFVIGEIYFSEGNIVWAGKGNLTGEKAFYQLINVEEGDFIFEQNKMPENRNITVSCEYLLLEASRKRDEFKQRQNSIIKKIKQKYSSITDISFSFMYKEIFKTFTSIAELVDSGEVNYIWFDNGKEVIMGLPFENSILEIRFNDKVYPEEVYQTISKILREG</sequence>
<dbReference type="EMBL" id="FNIN01000001">
    <property type="protein sequence ID" value="SDN26501.1"/>
    <property type="molecule type" value="Genomic_DNA"/>
</dbReference>
<dbReference type="InterPro" id="IPR025497">
    <property type="entry name" value="PatA-like_N"/>
</dbReference>
<gene>
    <name evidence="2" type="ORF">SAMN04488516_101222</name>
</gene>
<dbReference type="Proteomes" id="UP000199602">
    <property type="component" value="Unassembled WGS sequence"/>
</dbReference>
<feature type="domain" description="PatA-like N-terminal" evidence="1">
    <location>
        <begin position="4"/>
        <end position="101"/>
    </location>
</feature>
<dbReference type="PANTHER" id="PTHR36304">
    <property type="entry name" value="DOMAIN GTPASE-ACTIVATING PROTEIN, PUTATIVE-RELATED-RELATED"/>
    <property type="match status" value="1"/>
</dbReference>
<name>A0A1H0A037_9BACT</name>
<dbReference type="Pfam" id="PF14332">
    <property type="entry name" value="DUF4388"/>
    <property type="match status" value="1"/>
</dbReference>
<evidence type="ECO:0000313" key="3">
    <source>
        <dbReference type="Proteomes" id="UP000199602"/>
    </source>
</evidence>